<comment type="caution">
    <text evidence="2">The sequence shown here is derived from an EMBL/GenBank/DDBJ whole genome shotgun (WGS) entry which is preliminary data.</text>
</comment>
<protein>
    <submittedName>
        <fullName evidence="2">TniQ protein</fullName>
    </submittedName>
</protein>
<dbReference type="CDD" id="cd00093">
    <property type="entry name" value="HTH_XRE"/>
    <property type="match status" value="1"/>
</dbReference>
<dbReference type="InterPro" id="IPR010982">
    <property type="entry name" value="Lambda_DNA-bd_dom_sf"/>
</dbReference>
<dbReference type="InterPro" id="IPR001387">
    <property type="entry name" value="Cro/C1-type_HTH"/>
</dbReference>
<dbReference type="InterPro" id="IPR009492">
    <property type="entry name" value="TniQ"/>
</dbReference>
<evidence type="ECO:0000313" key="3">
    <source>
        <dbReference type="Proteomes" id="UP000293671"/>
    </source>
</evidence>
<dbReference type="GO" id="GO:0003677">
    <property type="term" value="F:DNA binding"/>
    <property type="evidence" value="ECO:0007669"/>
    <property type="project" value="InterPro"/>
</dbReference>
<organism evidence="2 3">
    <name type="scientific">Rivibacter subsaxonicus</name>
    <dbReference type="NCBI Taxonomy" id="457575"/>
    <lineage>
        <taxon>Bacteria</taxon>
        <taxon>Pseudomonadati</taxon>
        <taxon>Pseudomonadota</taxon>
        <taxon>Betaproteobacteria</taxon>
        <taxon>Burkholderiales</taxon>
        <taxon>Rivibacter</taxon>
    </lineage>
</organism>
<dbReference type="PROSITE" id="PS50943">
    <property type="entry name" value="HTH_CROC1"/>
    <property type="match status" value="1"/>
</dbReference>
<gene>
    <name evidence="2" type="ORF">EV670_2201</name>
</gene>
<dbReference type="Pfam" id="PF06527">
    <property type="entry name" value="TniQ"/>
    <property type="match status" value="1"/>
</dbReference>
<proteinExistence type="predicted"/>
<dbReference type="Proteomes" id="UP000293671">
    <property type="component" value="Unassembled WGS sequence"/>
</dbReference>
<feature type="domain" description="HTH cro/C1-type" evidence="1">
    <location>
        <begin position="252"/>
        <end position="296"/>
    </location>
</feature>
<accession>A0A4Q7VNK6</accession>
<sequence>MQNQIASRAGFTLAHLPLLGAGSSRTESLASYVLRLAHAHGYRPNDFIKLLAPLSGQAERDAGQWIGQFLDTRFSDEASVLACWVPLLEQLTGVSGLAVATLGTWGSLLTRRGSDAVVRQWCPHCLEDGHRSGGAHMHLLWSVGLVQACPHHGTELESVCPHCGAGRTPSGRPAKRFAMHAPGVCASCGGWLGTVDPRQPQASPREIPQASNHAVCVAEQIGTLIARPLGPEESLRVHCTLNVAKDRYFGGSMVELARWIGLGKSTVHGWLSGEVVPELRRLVELALKLRVPLGDLVRGCTDSLPLSLTSGSAGLKSYVRAEPRPDEKRADLRQLFETRPDLSIREMARLLGMNPRDVYYYEPELARAHSDARRMEQSEAREAVLDEAAQGVMTHLARVESVGECTTVRDLRAAAANEAPSLSYADQQRVVTEVLKDWAA</sequence>
<keyword evidence="3" id="KW-1185">Reference proteome</keyword>
<evidence type="ECO:0000313" key="2">
    <source>
        <dbReference type="EMBL" id="RZT97804.1"/>
    </source>
</evidence>
<evidence type="ECO:0000259" key="1">
    <source>
        <dbReference type="PROSITE" id="PS50943"/>
    </source>
</evidence>
<dbReference type="SUPFAM" id="SSF47413">
    <property type="entry name" value="lambda repressor-like DNA-binding domains"/>
    <property type="match status" value="1"/>
</dbReference>
<name>A0A4Q7VNK6_9BURK</name>
<dbReference type="RefSeq" id="WP_278044423.1">
    <property type="nucleotide sequence ID" value="NZ_SHKP01000006.1"/>
</dbReference>
<dbReference type="EMBL" id="SHKP01000006">
    <property type="protein sequence ID" value="RZT97804.1"/>
    <property type="molecule type" value="Genomic_DNA"/>
</dbReference>
<reference evidence="2 3" key="1">
    <citation type="submission" date="2019-02" db="EMBL/GenBank/DDBJ databases">
        <title>Genomic Encyclopedia of Type Strains, Phase IV (KMG-IV): sequencing the most valuable type-strain genomes for metagenomic binning, comparative biology and taxonomic classification.</title>
        <authorList>
            <person name="Goeker M."/>
        </authorList>
    </citation>
    <scope>NUCLEOTIDE SEQUENCE [LARGE SCALE GENOMIC DNA]</scope>
    <source>
        <strain evidence="2 3">DSM 19570</strain>
    </source>
</reference>
<dbReference type="AlphaFoldDB" id="A0A4Q7VNK6"/>